<reference evidence="1 2" key="1">
    <citation type="submission" date="2020-08" db="EMBL/GenBank/DDBJ databases">
        <title>Genomic Encyclopedia of Type Strains, Phase III (KMG-III): the genomes of soil and plant-associated and newly described type strains.</title>
        <authorList>
            <person name="Whitman W."/>
        </authorList>
    </citation>
    <scope>NUCLEOTIDE SEQUENCE [LARGE SCALE GENOMIC DNA]</scope>
    <source>
        <strain evidence="1 2">CECT 7015</strain>
    </source>
</reference>
<comment type="caution">
    <text evidence="1">The sequence shown here is derived from an EMBL/GenBank/DDBJ whole genome shotgun (WGS) entry which is preliminary data.</text>
</comment>
<dbReference type="EMBL" id="JACHXN010000014">
    <property type="protein sequence ID" value="MBB3147765.1"/>
    <property type="molecule type" value="Genomic_DNA"/>
</dbReference>
<accession>A0A839UCV1</accession>
<evidence type="ECO:0000313" key="2">
    <source>
        <dbReference type="Proteomes" id="UP000554520"/>
    </source>
</evidence>
<name>A0A839UCV1_9HYPH</name>
<protein>
    <submittedName>
        <fullName evidence="1">Uncharacterized protein</fullName>
    </submittedName>
</protein>
<keyword evidence="2" id="KW-1185">Reference proteome</keyword>
<dbReference type="Proteomes" id="UP000554520">
    <property type="component" value="Unassembled WGS sequence"/>
</dbReference>
<organism evidence="1 2">
    <name type="scientific">Phyllobacterium trifolii</name>
    <dbReference type="NCBI Taxonomy" id="300193"/>
    <lineage>
        <taxon>Bacteria</taxon>
        <taxon>Pseudomonadati</taxon>
        <taxon>Pseudomonadota</taxon>
        <taxon>Alphaproteobacteria</taxon>
        <taxon>Hyphomicrobiales</taxon>
        <taxon>Phyllobacteriaceae</taxon>
        <taxon>Phyllobacterium</taxon>
    </lineage>
</organism>
<gene>
    <name evidence="1" type="ORF">FHS21_004197</name>
</gene>
<evidence type="ECO:0000313" key="1">
    <source>
        <dbReference type="EMBL" id="MBB3147765.1"/>
    </source>
</evidence>
<dbReference type="SUPFAM" id="SSF55486">
    <property type="entry name" value="Metalloproteases ('zincins'), catalytic domain"/>
    <property type="match status" value="1"/>
</dbReference>
<dbReference type="AlphaFoldDB" id="A0A839UCV1"/>
<sequence length="475" mass="51962">MAAQQILIWEDDPASPGVLIMAAKPNIGQIPFKYTFPPPALATSQHSNTPQFRYWNAAAALRRGADFWGPNVVRGQWFRGPALTVRLEVGPGWNAGYDRQALNFYYGVSSAATIYAVASPDMLCHELGHAMLDAIEELLWNTLALEIEAFHESFGDMSAILCSLQIPSMRDSVLASLAVTGGSLYVSSRLSRIAQQFGTALYLISPNDAEPDCLRNAVNPFCYCDPTPLPLSAHTTQLSSDRHSFSRIFTGALFEAMAGMLALYPAPTSAQLLKVTEDMRDIMVDAVKSARIVPSYYAEVAAEMVQKSALKNPAYLAIFRDAFVRRCILSLESASRIMSVLNGAVDTNSERVGDEALPKLARLESSRYGLKEPLFVQMPADAAKSIARSATPDGRSMEPTSPEAAATAFVDQLFMKGLVNYGDVSDNYNKGDNGDKESKDPGLAHTTHRLQREGKELHLIRIRFNCGPRHVCSKS</sequence>
<proteinExistence type="predicted"/>